<protein>
    <recommendedName>
        <fullName evidence="4">Transposase</fullName>
    </recommendedName>
</protein>
<dbReference type="Proteomes" id="UP001060070">
    <property type="component" value="Chromosome"/>
</dbReference>
<dbReference type="RefSeq" id="WP_155924989.1">
    <property type="nucleotide sequence ID" value="NZ_CP088147.1"/>
</dbReference>
<feature type="region of interest" description="Disordered" evidence="1">
    <location>
        <begin position="1"/>
        <end position="28"/>
    </location>
</feature>
<accession>A0AB38T7H9</accession>
<evidence type="ECO:0008006" key="4">
    <source>
        <dbReference type="Google" id="ProtNLM"/>
    </source>
</evidence>
<dbReference type="AlphaFoldDB" id="A0AB38T7H9"/>
<reference evidence="2 3" key="1">
    <citation type="journal article" date="2022" name="Microbiol. Resour. Announc.">
        <title>Complete Genome Sequence of Mesorhizobium ciceri Strain R30, a Rhizobium Used as a Commercial Inoculant for Chickpea in Argentina.</title>
        <authorList>
            <person name="Foresto E."/>
            <person name="Revale S."/>
            <person name="Primo E."/>
            <person name="Nievas F."/>
            <person name="Carezzano E."/>
            <person name="Puente M."/>
            <person name="Alzari P."/>
            <person name="Mart M."/>
            <person name="Ben-Assaya M."/>
            <person name="Mornico D."/>
            <person name="Santoro M."/>
            <person name="Mart F."/>
            <person name="Giordano W."/>
            <person name="Bogino P."/>
        </authorList>
    </citation>
    <scope>NUCLEOTIDE SEQUENCE [LARGE SCALE GENOMIC DNA]</scope>
    <source>
        <strain evidence="2 3">R30</strain>
    </source>
</reference>
<dbReference type="EMBL" id="CP088147">
    <property type="protein sequence ID" value="UTU50887.1"/>
    <property type="molecule type" value="Genomic_DNA"/>
</dbReference>
<proteinExistence type="predicted"/>
<name>A0AB38T7H9_9HYPH</name>
<dbReference type="GeneID" id="91564972"/>
<organism evidence="2 3">
    <name type="scientific">Mesorhizobium ciceri</name>
    <dbReference type="NCBI Taxonomy" id="39645"/>
    <lineage>
        <taxon>Bacteria</taxon>
        <taxon>Pseudomonadati</taxon>
        <taxon>Pseudomonadota</taxon>
        <taxon>Alphaproteobacteria</taxon>
        <taxon>Hyphomicrobiales</taxon>
        <taxon>Phyllobacteriaceae</taxon>
        <taxon>Mesorhizobium</taxon>
    </lineage>
</organism>
<gene>
    <name evidence="2" type="ORF">LRP29_25930</name>
</gene>
<evidence type="ECO:0000313" key="3">
    <source>
        <dbReference type="Proteomes" id="UP001060070"/>
    </source>
</evidence>
<sequence length="48" mass="5392">MADKQAVEQLKTRAPQAMPGEKQSSSLAMRDFLAKTALSRMRRFPVVN</sequence>
<evidence type="ECO:0000256" key="1">
    <source>
        <dbReference type="SAM" id="MobiDB-lite"/>
    </source>
</evidence>
<keyword evidence="3" id="KW-1185">Reference proteome</keyword>
<evidence type="ECO:0000313" key="2">
    <source>
        <dbReference type="EMBL" id="UTU50887.1"/>
    </source>
</evidence>